<evidence type="ECO:0000256" key="2">
    <source>
        <dbReference type="ARBA" id="ARBA00022692"/>
    </source>
</evidence>
<comment type="caution">
    <text evidence="7">The sequence shown here is derived from an EMBL/GenBank/DDBJ whole genome shotgun (WGS) entry which is preliminary data.</text>
</comment>
<dbReference type="Proteomes" id="UP000033483">
    <property type="component" value="Unassembled WGS sequence"/>
</dbReference>
<gene>
    <name evidence="7" type="ORF">TD95_005187</name>
</gene>
<keyword evidence="8" id="KW-1185">Reference proteome</keyword>
<comment type="subcellular location">
    <subcellularLocation>
        <location evidence="1">Membrane</location>
        <topology evidence="1">Multi-pass membrane protein</topology>
    </subcellularLocation>
</comment>
<dbReference type="InterPro" id="IPR052185">
    <property type="entry name" value="IPC_Synthase-Related"/>
</dbReference>
<feature type="domain" description="Inositolphosphotransferase Aur1/Ipt1" evidence="6">
    <location>
        <begin position="118"/>
        <end position="300"/>
    </location>
</feature>
<dbReference type="EMBL" id="LAEV01002143">
    <property type="protein sequence ID" value="KKA26536.1"/>
    <property type="molecule type" value="Genomic_DNA"/>
</dbReference>
<keyword evidence="3 5" id="KW-1133">Transmembrane helix</keyword>
<feature type="transmembrane region" description="Helical" evidence="5">
    <location>
        <begin position="183"/>
        <end position="200"/>
    </location>
</feature>
<proteinExistence type="predicted"/>
<evidence type="ECO:0000256" key="1">
    <source>
        <dbReference type="ARBA" id="ARBA00004141"/>
    </source>
</evidence>
<dbReference type="AlphaFoldDB" id="A0A0F4Z8U1"/>
<evidence type="ECO:0000313" key="7">
    <source>
        <dbReference type="EMBL" id="KKA26536.1"/>
    </source>
</evidence>
<protein>
    <recommendedName>
        <fullName evidence="6">Inositolphosphotransferase Aur1/Ipt1 domain-containing protein</fullName>
    </recommendedName>
</protein>
<keyword evidence="2 5" id="KW-0812">Transmembrane</keyword>
<name>A0A0F4Z8U1_9PEZI</name>
<dbReference type="Pfam" id="PF14378">
    <property type="entry name" value="PAP2_3"/>
    <property type="match status" value="1"/>
</dbReference>
<dbReference type="GO" id="GO:0016020">
    <property type="term" value="C:membrane"/>
    <property type="evidence" value="ECO:0007669"/>
    <property type="project" value="UniProtKB-SubCell"/>
</dbReference>
<feature type="transmembrane region" description="Helical" evidence="5">
    <location>
        <begin position="266"/>
        <end position="287"/>
    </location>
</feature>
<dbReference type="InterPro" id="IPR026841">
    <property type="entry name" value="Aur1/Ipt1"/>
</dbReference>
<organism evidence="7 8">
    <name type="scientific">Thielaviopsis punctulata</name>
    <dbReference type="NCBI Taxonomy" id="72032"/>
    <lineage>
        <taxon>Eukaryota</taxon>
        <taxon>Fungi</taxon>
        <taxon>Dikarya</taxon>
        <taxon>Ascomycota</taxon>
        <taxon>Pezizomycotina</taxon>
        <taxon>Sordariomycetes</taxon>
        <taxon>Hypocreomycetidae</taxon>
        <taxon>Microascales</taxon>
        <taxon>Ceratocystidaceae</taxon>
        <taxon>Thielaviopsis</taxon>
    </lineage>
</organism>
<evidence type="ECO:0000313" key="8">
    <source>
        <dbReference type="Proteomes" id="UP000033483"/>
    </source>
</evidence>
<keyword evidence="4 5" id="KW-0472">Membrane</keyword>
<evidence type="ECO:0000256" key="4">
    <source>
        <dbReference type="ARBA" id="ARBA00023136"/>
    </source>
</evidence>
<dbReference type="CDD" id="cd03386">
    <property type="entry name" value="PAP2_Aur1_like"/>
    <property type="match status" value="1"/>
</dbReference>
<accession>A0A0F4Z8U1</accession>
<evidence type="ECO:0000256" key="3">
    <source>
        <dbReference type="ARBA" id="ARBA00022989"/>
    </source>
</evidence>
<dbReference type="PANTHER" id="PTHR31310">
    <property type="match status" value="1"/>
</dbReference>
<reference evidence="7 8" key="1">
    <citation type="submission" date="2015-03" db="EMBL/GenBank/DDBJ databases">
        <authorList>
            <person name="Radwan O."/>
            <person name="Al-Naeli F.A."/>
            <person name="Rendon G.A."/>
            <person name="Fields C."/>
        </authorList>
    </citation>
    <scope>NUCLEOTIDE SEQUENCE [LARGE SCALE GENOMIC DNA]</scope>
    <source>
        <strain evidence="7">CR-DP1</strain>
    </source>
</reference>
<dbReference type="PANTHER" id="PTHR31310:SF16">
    <property type="entry name" value="INOSITOLPHOSPHOTRANSFERASE AUR1_IPT1 DOMAIN-CONTAINING PROTEIN"/>
    <property type="match status" value="1"/>
</dbReference>
<feature type="transmembrane region" description="Helical" evidence="5">
    <location>
        <begin position="152"/>
        <end position="171"/>
    </location>
</feature>
<evidence type="ECO:0000259" key="6">
    <source>
        <dbReference type="Pfam" id="PF14378"/>
    </source>
</evidence>
<dbReference type="OrthoDB" id="2566866at2759"/>
<sequence length="329" mass="37633">MSALSRYALEPISIVLSFTIASIVNRRRSDSHFYTRADSQETGGSGITSSYWGTSSSEKLPLTFWNLLGRFFHKFPFLIEIWYWNLTYWVYQLARAASARLIAGNQQIFERAQAHALAVLRTEQWLGIAIEQPFQHYVLTEKPWLMTILSKVYYSHITVGVIFIGYMYRYTSPPTFQRIRRTIALNNAIAFVIITVWRCYPPRLLPREYGFIDVLHSAAAGGSTENVWNNNRFQLTIAAMPSLHFGTSLYLATCLVRFSPHRIVRLLAPLWPTAMIVTIVATANHFLADAMVGAMVPALGWRFNHVLLRLLPLQDFVFGPVVRKLPKLD</sequence>
<evidence type="ECO:0000256" key="5">
    <source>
        <dbReference type="SAM" id="Phobius"/>
    </source>
</evidence>